<comment type="function">
    <text evidence="9">Converts heme B (protoheme IX) to heme O by substitution of the vinyl group on carbon 2 of heme B porphyrin ring with a hydroxyethyl farnesyl side group.</text>
</comment>
<evidence type="ECO:0000256" key="3">
    <source>
        <dbReference type="ARBA" id="ARBA00022679"/>
    </source>
</evidence>
<feature type="transmembrane region" description="Helical" evidence="9">
    <location>
        <begin position="36"/>
        <end position="60"/>
    </location>
</feature>
<dbReference type="EC" id="2.5.1.141" evidence="9"/>
<keyword evidence="7 9" id="KW-0472">Membrane</keyword>
<dbReference type="PROSITE" id="PS00943">
    <property type="entry name" value="UBIA"/>
    <property type="match status" value="1"/>
</dbReference>
<feature type="transmembrane region" description="Helical" evidence="9">
    <location>
        <begin position="148"/>
        <end position="172"/>
    </location>
</feature>
<dbReference type="HAMAP" id="MF_00154">
    <property type="entry name" value="CyoE_CtaB"/>
    <property type="match status" value="1"/>
</dbReference>
<dbReference type="InterPro" id="IPR044878">
    <property type="entry name" value="UbiA_sf"/>
</dbReference>
<evidence type="ECO:0000313" key="10">
    <source>
        <dbReference type="EMBL" id="MEE1937284.1"/>
    </source>
</evidence>
<keyword evidence="4 9" id="KW-0812">Transmembrane</keyword>
<proteinExistence type="inferred from homology"/>
<comment type="catalytic activity">
    <reaction evidence="8 9">
        <text>heme b + (2E,6E)-farnesyl diphosphate + H2O = Fe(II)-heme o + diphosphate</text>
        <dbReference type="Rhea" id="RHEA:28070"/>
        <dbReference type="ChEBI" id="CHEBI:15377"/>
        <dbReference type="ChEBI" id="CHEBI:33019"/>
        <dbReference type="ChEBI" id="CHEBI:60344"/>
        <dbReference type="ChEBI" id="CHEBI:60530"/>
        <dbReference type="ChEBI" id="CHEBI:175763"/>
        <dbReference type="EC" id="2.5.1.141"/>
    </reaction>
</comment>
<evidence type="ECO:0000256" key="1">
    <source>
        <dbReference type="ARBA" id="ARBA00004141"/>
    </source>
</evidence>
<dbReference type="Gene3D" id="1.10.357.140">
    <property type="entry name" value="UbiA prenyltransferase"/>
    <property type="match status" value="1"/>
</dbReference>
<organism evidence="10 11">
    <name type="scientific">Pseudomonas ulcerans</name>
    <dbReference type="NCBI Taxonomy" id="3115852"/>
    <lineage>
        <taxon>Bacteria</taxon>
        <taxon>Pseudomonadati</taxon>
        <taxon>Pseudomonadota</taxon>
        <taxon>Gammaproteobacteria</taxon>
        <taxon>Pseudomonadales</taxon>
        <taxon>Pseudomonadaceae</taxon>
        <taxon>Pseudomonas</taxon>
    </lineage>
</organism>
<dbReference type="PANTHER" id="PTHR43448">
    <property type="entry name" value="PROTOHEME IX FARNESYLTRANSFERASE, MITOCHONDRIAL"/>
    <property type="match status" value="1"/>
</dbReference>
<comment type="subcellular location">
    <subcellularLocation>
        <location evidence="9">Cell membrane</location>
        <topology evidence="9">Multi-pass membrane protein</topology>
    </subcellularLocation>
    <subcellularLocation>
        <location evidence="1">Membrane</location>
        <topology evidence="1">Multi-pass membrane protein</topology>
    </subcellularLocation>
</comment>
<feature type="transmembrane region" description="Helical" evidence="9">
    <location>
        <begin position="209"/>
        <end position="225"/>
    </location>
</feature>
<sequence length="295" mass="32137">MSLKHYIQITKPGIIFGNVLSVAGGFFLAAQGHVDFMLFLATVIGTSLVVASGCVFNNWIDRDIDVKMERTKNRAMVQGAISSPVALAYATLLGVAGFGLLYFKANALAALCGLIGFVIYVGFYSLYLKRKSVHGTLVGSLSGAMPPVIGYCAVSGQFDLAALTLLVMFSLWQMPHSYAIAIFRFNDYRAASIPVLPVERGVQAAKKQILWYIVAFIVATLMLTVGGYAGLGYLAVAAAMGLYWLYMAWRGNKVTDDRLWARKVFAFSIFTITALSVMMSVDTRSPVDVLMTYVH</sequence>
<accession>A0ABU7I0F9</accession>
<dbReference type="RefSeq" id="WP_330077941.1">
    <property type="nucleotide sequence ID" value="NZ_JAZDQJ010000057.1"/>
</dbReference>
<evidence type="ECO:0000256" key="9">
    <source>
        <dbReference type="HAMAP-Rule" id="MF_00154"/>
    </source>
</evidence>
<feature type="transmembrane region" description="Helical" evidence="9">
    <location>
        <begin position="12"/>
        <end position="30"/>
    </location>
</feature>
<name>A0ABU7I0F9_9PSED</name>
<comment type="miscellaneous">
    <text evidence="9">Carbon 2 of the heme B porphyrin ring is defined according to the Fischer nomenclature.</text>
</comment>
<keyword evidence="3 9" id="KW-0808">Transferase</keyword>
<reference evidence="10 11" key="1">
    <citation type="submission" date="2024-01" db="EMBL/GenBank/DDBJ databases">
        <title>Unpublished Manusciprt.</title>
        <authorList>
            <person name="Duman M."/>
            <person name="Valdes E.G."/>
            <person name="Ajmi N."/>
            <person name="Altun S."/>
            <person name="Saticioglu I.B."/>
        </authorList>
    </citation>
    <scope>NUCLEOTIDE SEQUENCE [LARGE SCALE GENOMIC DNA]</scope>
    <source>
        <strain evidence="10 11">148P</strain>
    </source>
</reference>
<comment type="caution">
    <text evidence="10">The sequence shown here is derived from an EMBL/GenBank/DDBJ whole genome shotgun (WGS) entry which is preliminary data.</text>
</comment>
<dbReference type="EMBL" id="JAZDQJ010000057">
    <property type="protein sequence ID" value="MEE1937284.1"/>
    <property type="molecule type" value="Genomic_DNA"/>
</dbReference>
<feature type="transmembrane region" description="Helical" evidence="9">
    <location>
        <begin position="261"/>
        <end position="281"/>
    </location>
</feature>
<dbReference type="InterPro" id="IPR030470">
    <property type="entry name" value="UbiA_prenylTrfase_CS"/>
</dbReference>
<protein>
    <recommendedName>
        <fullName evidence="9">Protoheme IX farnesyltransferase</fullName>
        <ecNumber evidence="9">2.5.1.141</ecNumber>
    </recommendedName>
    <alternativeName>
        <fullName evidence="9">Heme B farnesyltransferase</fullName>
    </alternativeName>
    <alternativeName>
        <fullName evidence="9">Heme O synthase</fullName>
    </alternativeName>
</protein>
<evidence type="ECO:0000256" key="2">
    <source>
        <dbReference type="ARBA" id="ARBA00022475"/>
    </source>
</evidence>
<dbReference type="InterPro" id="IPR006369">
    <property type="entry name" value="Protohaem_IX_farnesylTrfase"/>
</dbReference>
<dbReference type="Pfam" id="PF01040">
    <property type="entry name" value="UbiA"/>
    <property type="match status" value="1"/>
</dbReference>
<evidence type="ECO:0000256" key="4">
    <source>
        <dbReference type="ARBA" id="ARBA00022692"/>
    </source>
</evidence>
<dbReference type="Proteomes" id="UP001335100">
    <property type="component" value="Unassembled WGS sequence"/>
</dbReference>
<comment type="similarity">
    <text evidence="9">Belongs to the UbiA prenyltransferase family. Protoheme IX farnesyltransferase subfamily.</text>
</comment>
<evidence type="ECO:0000313" key="11">
    <source>
        <dbReference type="Proteomes" id="UP001335100"/>
    </source>
</evidence>
<keyword evidence="2 9" id="KW-1003">Cell membrane</keyword>
<dbReference type="NCBIfam" id="NF003348">
    <property type="entry name" value="PRK04375.1-1"/>
    <property type="match status" value="1"/>
</dbReference>
<evidence type="ECO:0000256" key="7">
    <source>
        <dbReference type="ARBA" id="ARBA00023136"/>
    </source>
</evidence>
<gene>
    <name evidence="9 10" type="primary">cyoE</name>
    <name evidence="10" type="ORF">V0R50_29015</name>
</gene>
<dbReference type="InterPro" id="IPR000537">
    <property type="entry name" value="UbiA_prenyltransferase"/>
</dbReference>
<comment type="pathway">
    <text evidence="9">Porphyrin-containing compound metabolism; heme O biosynthesis; heme O from protoheme: step 1/1.</text>
</comment>
<feature type="transmembrane region" description="Helical" evidence="9">
    <location>
        <begin position="108"/>
        <end position="127"/>
    </location>
</feature>
<keyword evidence="5 9" id="KW-1133">Transmembrane helix</keyword>
<evidence type="ECO:0000256" key="5">
    <source>
        <dbReference type="ARBA" id="ARBA00022989"/>
    </source>
</evidence>
<dbReference type="GO" id="GO:0008495">
    <property type="term" value="F:protoheme IX farnesyltransferase activity"/>
    <property type="evidence" value="ECO:0007669"/>
    <property type="project" value="UniProtKB-EC"/>
</dbReference>
<evidence type="ECO:0000256" key="6">
    <source>
        <dbReference type="ARBA" id="ARBA00023133"/>
    </source>
</evidence>
<feature type="transmembrane region" description="Helical" evidence="9">
    <location>
        <begin position="231"/>
        <end position="249"/>
    </location>
</feature>
<feature type="transmembrane region" description="Helical" evidence="9">
    <location>
        <begin position="81"/>
        <end position="102"/>
    </location>
</feature>
<dbReference type="CDD" id="cd13957">
    <property type="entry name" value="PT_UbiA_Cox10"/>
    <property type="match status" value="1"/>
</dbReference>
<keyword evidence="11" id="KW-1185">Reference proteome</keyword>
<evidence type="ECO:0000256" key="8">
    <source>
        <dbReference type="ARBA" id="ARBA00047690"/>
    </source>
</evidence>
<keyword evidence="6 9" id="KW-0350">Heme biosynthesis</keyword>
<dbReference type="NCBIfam" id="TIGR01473">
    <property type="entry name" value="cyoE_ctaB"/>
    <property type="match status" value="1"/>
</dbReference>
<dbReference type="PANTHER" id="PTHR43448:SF2">
    <property type="entry name" value="PROTOHEME IX FARNESYLTRANSFERASE, MITOCHONDRIAL"/>
    <property type="match status" value="1"/>
</dbReference>